<dbReference type="RefSeq" id="WP_095654858.1">
    <property type="nucleotide sequence ID" value="NZ_NPOA01000004.1"/>
</dbReference>
<protein>
    <submittedName>
        <fullName evidence="1">Uncharacterized protein</fullName>
    </submittedName>
</protein>
<sequence>MIRKEKSCVYFLIKNGTEINTEVIHLNDASESDVILKAKMKLTVELGINIDFIADKVGRNKVHDGDWTFVDFVEYID</sequence>
<dbReference type="AlphaFoldDB" id="A0A2A2IG12"/>
<gene>
    <name evidence="1" type="ORF">CIL05_07245</name>
</gene>
<dbReference type="EMBL" id="NPOA01000004">
    <property type="protein sequence ID" value="PAV30256.1"/>
    <property type="molecule type" value="Genomic_DNA"/>
</dbReference>
<keyword evidence="2" id="KW-1185">Reference proteome</keyword>
<proteinExistence type="predicted"/>
<evidence type="ECO:0000313" key="2">
    <source>
        <dbReference type="Proteomes" id="UP000218887"/>
    </source>
</evidence>
<evidence type="ECO:0000313" key="1">
    <source>
        <dbReference type="EMBL" id="PAV30256.1"/>
    </source>
</evidence>
<organism evidence="1 2">
    <name type="scientific">Virgibacillus profundi</name>
    <dbReference type="NCBI Taxonomy" id="2024555"/>
    <lineage>
        <taxon>Bacteria</taxon>
        <taxon>Bacillati</taxon>
        <taxon>Bacillota</taxon>
        <taxon>Bacilli</taxon>
        <taxon>Bacillales</taxon>
        <taxon>Bacillaceae</taxon>
        <taxon>Virgibacillus</taxon>
    </lineage>
</organism>
<comment type="caution">
    <text evidence="1">The sequence shown here is derived from an EMBL/GenBank/DDBJ whole genome shotgun (WGS) entry which is preliminary data.</text>
</comment>
<accession>A0A2A2IG12</accession>
<dbReference type="Proteomes" id="UP000218887">
    <property type="component" value="Unassembled WGS sequence"/>
</dbReference>
<reference evidence="1 2" key="1">
    <citation type="submission" date="2017-08" db="EMBL/GenBank/DDBJ databases">
        <title>Virgibacillus indicus sp. nov. and Virgibacillus profoundi sp. nov, two moderately halophilic bacteria isolated from marine sediment by using the Microfluidic Streak Plate.</title>
        <authorList>
            <person name="Xu B."/>
            <person name="Hu B."/>
            <person name="Wang J."/>
            <person name="Zhu Y."/>
            <person name="Huang L."/>
            <person name="Du W."/>
            <person name="Huang Y."/>
        </authorList>
    </citation>
    <scope>NUCLEOTIDE SEQUENCE [LARGE SCALE GENOMIC DNA]</scope>
    <source>
        <strain evidence="1 2">IO3-P3-H5</strain>
    </source>
</reference>
<name>A0A2A2IG12_9BACI</name>